<evidence type="ECO:0000256" key="1">
    <source>
        <dbReference type="ARBA" id="ARBA00022801"/>
    </source>
</evidence>
<dbReference type="InterPro" id="IPR022877">
    <property type="entry name" value="UPF0173"/>
</dbReference>
<reference evidence="4" key="1">
    <citation type="submission" date="2024-05" db="EMBL/GenBank/DDBJ databases">
        <title>Planctomycetes of the genus Singulisphaera possess chitinolytic capabilities.</title>
        <authorList>
            <person name="Ivanova A."/>
        </authorList>
    </citation>
    <scope>NUCLEOTIDE SEQUENCE</scope>
    <source>
        <strain evidence="4">Ch08T</strain>
    </source>
</reference>
<dbReference type="GO" id="GO:0016787">
    <property type="term" value="F:hydrolase activity"/>
    <property type="evidence" value="ECO:0007669"/>
    <property type="project" value="UniProtKB-UniRule"/>
</dbReference>
<dbReference type="PANTHER" id="PTHR43546:SF3">
    <property type="entry name" value="UPF0173 METAL-DEPENDENT HYDROLASE MJ1163"/>
    <property type="match status" value="1"/>
</dbReference>
<evidence type="ECO:0000259" key="3">
    <source>
        <dbReference type="SMART" id="SM00849"/>
    </source>
</evidence>
<comment type="similarity">
    <text evidence="2">Belongs to the UPF0173 family.</text>
</comment>
<dbReference type="SUPFAM" id="SSF56281">
    <property type="entry name" value="Metallo-hydrolase/oxidoreductase"/>
    <property type="match status" value="1"/>
</dbReference>
<keyword evidence="1 2" id="KW-0378">Hydrolase</keyword>
<dbReference type="Gene3D" id="3.60.15.10">
    <property type="entry name" value="Ribonuclease Z/Hydroxyacylglutathione hydrolase-like"/>
    <property type="match status" value="1"/>
</dbReference>
<proteinExistence type="inferred from homology"/>
<dbReference type="NCBIfam" id="NF001911">
    <property type="entry name" value="PRK00685.1"/>
    <property type="match status" value="1"/>
</dbReference>
<organism evidence="4">
    <name type="scientific">Singulisphaera sp. Ch08</name>
    <dbReference type="NCBI Taxonomy" id="3120278"/>
    <lineage>
        <taxon>Bacteria</taxon>
        <taxon>Pseudomonadati</taxon>
        <taxon>Planctomycetota</taxon>
        <taxon>Planctomycetia</taxon>
        <taxon>Isosphaerales</taxon>
        <taxon>Isosphaeraceae</taxon>
        <taxon>Singulisphaera</taxon>
    </lineage>
</organism>
<dbReference type="RefSeq" id="WP_406697974.1">
    <property type="nucleotide sequence ID" value="NZ_CP155447.1"/>
</dbReference>
<evidence type="ECO:0000313" key="4">
    <source>
        <dbReference type="EMBL" id="XBH05170.1"/>
    </source>
</evidence>
<gene>
    <name evidence="4" type="ORF">V5E97_03880</name>
</gene>
<feature type="domain" description="Metallo-beta-lactamase" evidence="3">
    <location>
        <begin position="9"/>
        <end position="194"/>
    </location>
</feature>
<dbReference type="SMART" id="SM00849">
    <property type="entry name" value="Lactamase_B"/>
    <property type="match status" value="1"/>
</dbReference>
<dbReference type="EMBL" id="CP155447">
    <property type="protein sequence ID" value="XBH05170.1"/>
    <property type="molecule type" value="Genomic_DNA"/>
</dbReference>
<dbReference type="InterPro" id="IPR036866">
    <property type="entry name" value="RibonucZ/Hydroxyglut_hydro"/>
</dbReference>
<dbReference type="AlphaFoldDB" id="A0AAU7CIT7"/>
<dbReference type="InterPro" id="IPR050114">
    <property type="entry name" value="UPF0173_UPF0282_UlaG_hydrolase"/>
</dbReference>
<accession>A0AAU7CIT7</accession>
<sequence>MSTRVRWLGHSCLLFESDGRYVLVDPFLTGNPKAADSADTVPADLILVSHGHGDHIGDAVAIAKRTGASVVTNYEIGEWLKEPARGLTDVHGMQHGGGRLFEGIARVKLTVAFHGSVLPDGTYGGNPCGFLITFPDGTKVYDAADTALFSDMRLIGEEGIDLAILPIGDYYTMGPDDALRAVTMIAPGAVLPIHFNTFDAIAQDGKAWAERVRQETSAAPVELEPGQWFDIPRRPG</sequence>
<protein>
    <recommendedName>
        <fullName evidence="2">UPF0173 metal-dependent hydrolase V5E97_03880</fullName>
    </recommendedName>
</protein>
<dbReference type="HAMAP" id="MF_00457">
    <property type="entry name" value="UPF0173"/>
    <property type="match status" value="1"/>
</dbReference>
<dbReference type="Pfam" id="PF13483">
    <property type="entry name" value="Lactamase_B_3"/>
    <property type="match status" value="1"/>
</dbReference>
<name>A0AAU7CIT7_9BACT</name>
<evidence type="ECO:0000256" key="2">
    <source>
        <dbReference type="HAMAP-Rule" id="MF_00457"/>
    </source>
</evidence>
<dbReference type="InterPro" id="IPR001279">
    <property type="entry name" value="Metallo-B-lactamas"/>
</dbReference>
<dbReference type="PANTHER" id="PTHR43546">
    <property type="entry name" value="UPF0173 METAL-DEPENDENT HYDROLASE MJ1163-RELATED"/>
    <property type="match status" value="1"/>
</dbReference>